<comment type="pathway">
    <text evidence="1">Nucleotide-sugar biosynthesis; UDP-alpha-D-glucuronate biosynthesis; UDP-alpha-D-glucuronate from UDP-alpha-D-glucose: step 1/1.</text>
</comment>
<name>A0ABS9QMT3_9HYPH</name>
<dbReference type="SMART" id="SM00984">
    <property type="entry name" value="UDPG_MGDP_dh_C"/>
    <property type="match status" value="1"/>
</dbReference>
<evidence type="ECO:0000256" key="1">
    <source>
        <dbReference type="ARBA" id="ARBA00004701"/>
    </source>
</evidence>
<keyword evidence="11" id="KW-1185">Reference proteome</keyword>
<dbReference type="Proteomes" id="UP001201701">
    <property type="component" value="Unassembled WGS sequence"/>
</dbReference>
<comment type="catalytic activity">
    <reaction evidence="7 8">
        <text>UDP-alpha-D-glucose + 2 NAD(+) + H2O = UDP-alpha-D-glucuronate + 2 NADH + 3 H(+)</text>
        <dbReference type="Rhea" id="RHEA:23596"/>
        <dbReference type="ChEBI" id="CHEBI:15377"/>
        <dbReference type="ChEBI" id="CHEBI:15378"/>
        <dbReference type="ChEBI" id="CHEBI:57540"/>
        <dbReference type="ChEBI" id="CHEBI:57945"/>
        <dbReference type="ChEBI" id="CHEBI:58052"/>
        <dbReference type="ChEBI" id="CHEBI:58885"/>
        <dbReference type="EC" id="1.1.1.22"/>
    </reaction>
</comment>
<dbReference type="Pfam" id="PF03721">
    <property type="entry name" value="UDPG_MGDP_dh_N"/>
    <property type="match status" value="1"/>
</dbReference>
<dbReference type="Pfam" id="PF03720">
    <property type="entry name" value="UDPG_MGDP_dh_C"/>
    <property type="match status" value="1"/>
</dbReference>
<keyword evidence="6 8" id="KW-0520">NAD</keyword>
<comment type="similarity">
    <text evidence="2 8">Belongs to the UDP-glucose/GDP-mannose dehydrogenase family.</text>
</comment>
<dbReference type="SUPFAM" id="SSF51735">
    <property type="entry name" value="NAD(P)-binding Rossmann-fold domains"/>
    <property type="match status" value="1"/>
</dbReference>
<evidence type="ECO:0000256" key="5">
    <source>
        <dbReference type="ARBA" id="ARBA00023002"/>
    </source>
</evidence>
<dbReference type="Gene3D" id="3.40.50.720">
    <property type="entry name" value="NAD(P)-binding Rossmann-like Domain"/>
    <property type="match status" value="2"/>
</dbReference>
<keyword evidence="5 8" id="KW-0560">Oxidoreductase</keyword>
<dbReference type="SUPFAM" id="SSF52413">
    <property type="entry name" value="UDP-glucose/GDP-mannose dehydrogenase C-terminal domain"/>
    <property type="match status" value="1"/>
</dbReference>
<evidence type="ECO:0000256" key="6">
    <source>
        <dbReference type="ARBA" id="ARBA00023027"/>
    </source>
</evidence>
<dbReference type="Gene3D" id="1.20.5.100">
    <property type="entry name" value="Cytochrome c1, transmembrane anchor, C-terminal"/>
    <property type="match status" value="1"/>
</dbReference>
<dbReference type="PIRSF" id="PIRSF000124">
    <property type="entry name" value="UDPglc_GDPman_dh"/>
    <property type="match status" value="1"/>
</dbReference>
<evidence type="ECO:0000313" key="11">
    <source>
        <dbReference type="Proteomes" id="UP001201701"/>
    </source>
</evidence>
<protein>
    <recommendedName>
        <fullName evidence="4 8">UDP-glucose 6-dehydrogenase</fullName>
        <ecNumber evidence="3 8">1.1.1.22</ecNumber>
    </recommendedName>
</protein>
<dbReference type="NCBIfam" id="TIGR03026">
    <property type="entry name" value="NDP-sugDHase"/>
    <property type="match status" value="1"/>
</dbReference>
<dbReference type="InterPro" id="IPR017476">
    <property type="entry name" value="UDP-Glc/GDP-Man"/>
</dbReference>
<feature type="domain" description="UDP-glucose/GDP-mannose dehydrogenase C-terminal" evidence="9">
    <location>
        <begin position="323"/>
        <end position="427"/>
    </location>
</feature>
<dbReference type="InterPro" id="IPR036291">
    <property type="entry name" value="NAD(P)-bd_dom_sf"/>
</dbReference>
<dbReference type="RefSeq" id="WP_239369672.1">
    <property type="nucleotide sequence ID" value="NZ_JAKREW010000035.1"/>
</dbReference>
<dbReference type="SUPFAM" id="SSF48179">
    <property type="entry name" value="6-phosphogluconate dehydrogenase C-terminal domain-like"/>
    <property type="match status" value="1"/>
</dbReference>
<comment type="caution">
    <text evidence="10">The sequence shown here is derived from an EMBL/GenBank/DDBJ whole genome shotgun (WGS) entry which is preliminary data.</text>
</comment>
<dbReference type="InterPro" id="IPR036220">
    <property type="entry name" value="UDP-Glc/GDP-Man_DH_C_sf"/>
</dbReference>
<gene>
    <name evidence="10" type="ORF">L4923_24225</name>
</gene>
<dbReference type="InterPro" id="IPR008927">
    <property type="entry name" value="6-PGluconate_DH-like_C_sf"/>
</dbReference>
<dbReference type="InterPro" id="IPR014027">
    <property type="entry name" value="UDP-Glc/GDP-Man_DH_C"/>
</dbReference>
<dbReference type="PANTHER" id="PTHR43750">
    <property type="entry name" value="UDP-GLUCOSE 6-DEHYDROGENASE TUAD"/>
    <property type="match status" value="1"/>
</dbReference>
<dbReference type="EMBL" id="JAKREW010000035">
    <property type="protein sequence ID" value="MCG7508153.1"/>
    <property type="molecule type" value="Genomic_DNA"/>
</dbReference>
<dbReference type="InterPro" id="IPR028357">
    <property type="entry name" value="UDPglc_DH_bac"/>
</dbReference>
<dbReference type="InterPro" id="IPR001732">
    <property type="entry name" value="UDP-Glc/GDP-Man_DH_N"/>
</dbReference>
<dbReference type="PANTHER" id="PTHR43750:SF3">
    <property type="entry name" value="UDP-GLUCOSE 6-DEHYDROGENASE TUAD"/>
    <property type="match status" value="1"/>
</dbReference>
<reference evidence="10 11" key="1">
    <citation type="submission" date="2022-02" db="EMBL/GenBank/DDBJ databases">
        <title>Draft genome sequence of Mezorhizobium retamae strain IRAMC:0171 isolated from Retama raetam nodules.</title>
        <authorList>
            <person name="Bengaied R."/>
            <person name="Sbissi I."/>
            <person name="Huber K."/>
            <person name="Ghodbane F."/>
            <person name="Nouioui I."/>
            <person name="Tarhouni M."/>
            <person name="Gtari M."/>
        </authorList>
    </citation>
    <scope>NUCLEOTIDE SEQUENCE [LARGE SCALE GENOMIC DNA]</scope>
    <source>
        <strain evidence="10 11">IRAMC:0171</strain>
    </source>
</reference>
<proteinExistence type="inferred from homology"/>
<sequence length="446" mass="48106">MRITVLGSGYVGLVAGTCLSVLGNDVICLDLDELKIEKLRQAVLPIYEPGLDSNVAEMVKVGRLRFTSKYEEGVAHADIIFVAVGTPQAKNGAADLSFIRAAAAGVGRHLVKKSIIVIKSTVPVGTAHMVKEIVEGELASRQRTDVQFAVVSNPEFLREGNAIQDFMRPDRIVIGSDDAWAVEIMRRIYAPLSRNHDKLLVMSPRSAELTKYASNAMLATRISFMNELSRFAEAAGGNIEDVRRGIGEDSRIGRHFLYAGAGYGGSCFPKDVRALVSAGRSLGIDMSILAAVDTVNNQQKTILFEKIASFFASRGGLKGKTIAIWGLAFKPDTDDVREAPSLALIERLLSAGAQVRAYDPIAVHTAKTALGSTDLVTFCSSAYEALAGADALALVTEYREFRTPDFDRIAASLTEKAVFDGRNLYARADLEAAGLHYFDIGRGNGV</sequence>
<organism evidence="10 11">
    <name type="scientific">Mesorhizobium retamae</name>
    <dbReference type="NCBI Taxonomy" id="2912854"/>
    <lineage>
        <taxon>Bacteria</taxon>
        <taxon>Pseudomonadati</taxon>
        <taxon>Pseudomonadota</taxon>
        <taxon>Alphaproteobacteria</taxon>
        <taxon>Hyphomicrobiales</taxon>
        <taxon>Phyllobacteriaceae</taxon>
        <taxon>Mesorhizobium</taxon>
    </lineage>
</organism>
<dbReference type="PIRSF" id="PIRSF500134">
    <property type="entry name" value="UDPglc_DH_bac"/>
    <property type="match status" value="1"/>
</dbReference>
<evidence type="ECO:0000256" key="2">
    <source>
        <dbReference type="ARBA" id="ARBA00006601"/>
    </source>
</evidence>
<dbReference type="Pfam" id="PF00984">
    <property type="entry name" value="UDPG_MGDP_dh"/>
    <property type="match status" value="1"/>
</dbReference>
<evidence type="ECO:0000256" key="7">
    <source>
        <dbReference type="ARBA" id="ARBA00047473"/>
    </source>
</evidence>
<evidence type="ECO:0000256" key="8">
    <source>
        <dbReference type="PIRNR" id="PIRNR000124"/>
    </source>
</evidence>
<evidence type="ECO:0000256" key="4">
    <source>
        <dbReference type="ARBA" id="ARBA00015132"/>
    </source>
</evidence>
<accession>A0ABS9QMT3</accession>
<evidence type="ECO:0000256" key="3">
    <source>
        <dbReference type="ARBA" id="ARBA00012954"/>
    </source>
</evidence>
<dbReference type="InterPro" id="IPR014026">
    <property type="entry name" value="UDP-Glc/GDP-Man_DH_dimer"/>
</dbReference>
<evidence type="ECO:0000259" key="9">
    <source>
        <dbReference type="SMART" id="SM00984"/>
    </source>
</evidence>
<evidence type="ECO:0000313" key="10">
    <source>
        <dbReference type="EMBL" id="MCG7508153.1"/>
    </source>
</evidence>
<dbReference type="EC" id="1.1.1.22" evidence="3 8"/>